<dbReference type="Proteomes" id="UP000323876">
    <property type="component" value="Unassembled WGS sequence"/>
</dbReference>
<protein>
    <recommendedName>
        <fullName evidence="2">DUF6286 domain-containing protein</fullName>
    </recommendedName>
</protein>
<evidence type="ECO:0000259" key="2">
    <source>
        <dbReference type="Pfam" id="PF19803"/>
    </source>
</evidence>
<dbReference type="EMBL" id="VXLC01000049">
    <property type="protein sequence ID" value="KAA8877379.1"/>
    <property type="molecule type" value="Genomic_DNA"/>
</dbReference>
<feature type="domain" description="DUF6286" evidence="2">
    <location>
        <begin position="68"/>
        <end position="170"/>
    </location>
</feature>
<evidence type="ECO:0000313" key="4">
    <source>
        <dbReference type="Proteomes" id="UP000323876"/>
    </source>
</evidence>
<gene>
    <name evidence="3" type="ORF">F3087_44540</name>
</gene>
<dbReference type="AlphaFoldDB" id="A0A5N0DN84"/>
<dbReference type="RefSeq" id="WP_150408258.1">
    <property type="nucleotide sequence ID" value="NZ_VXLC01000049.1"/>
</dbReference>
<evidence type="ECO:0000313" key="3">
    <source>
        <dbReference type="EMBL" id="KAA8877379.1"/>
    </source>
</evidence>
<dbReference type="InterPro" id="IPR046253">
    <property type="entry name" value="DUF6286"/>
</dbReference>
<evidence type="ECO:0000256" key="1">
    <source>
        <dbReference type="SAM" id="Phobius"/>
    </source>
</evidence>
<comment type="caution">
    <text evidence="3">The sequence shown here is derived from an EMBL/GenBank/DDBJ whole genome shotgun (WGS) entry which is preliminary data.</text>
</comment>
<reference evidence="3 4" key="1">
    <citation type="submission" date="2019-09" db="EMBL/GenBank/DDBJ databases">
        <authorList>
            <person name="Wang X."/>
        </authorList>
    </citation>
    <scope>NUCLEOTIDE SEQUENCE [LARGE SCALE GENOMIC DNA]</scope>
    <source>
        <strain evidence="3 4">CICC 11023</strain>
    </source>
</reference>
<accession>A0A5N0DN84</accession>
<keyword evidence="1" id="KW-1133">Transmembrane helix</keyword>
<name>A0A5N0DN84_9NOCA</name>
<organism evidence="3 4">
    <name type="scientific">Nocardia colli</name>
    <dbReference type="NCBI Taxonomy" id="2545717"/>
    <lineage>
        <taxon>Bacteria</taxon>
        <taxon>Bacillati</taxon>
        <taxon>Actinomycetota</taxon>
        <taxon>Actinomycetes</taxon>
        <taxon>Mycobacteriales</taxon>
        <taxon>Nocardiaceae</taxon>
        <taxon>Nocardia</taxon>
    </lineage>
</organism>
<keyword evidence="1" id="KW-0472">Membrane</keyword>
<sequence length="178" mass="18754">MIRRPRRAGPAVVVAVLLLAVCVAVAVSLIQRLVGAHEFLSYNSVAHDLHGMTWHDTPVLAVGIGAIVFGVGLLALALWPGRAAVLPLGADDGMSAGVTRGGLRTALRSTAGSVDGVSSARIRLRRKAVKVSARTERTGADGLPEEICETLTRRVQEIGPQRVRHVRAKLHGPKTGEA</sequence>
<keyword evidence="4" id="KW-1185">Reference proteome</keyword>
<dbReference type="OrthoDB" id="4562682at2"/>
<proteinExistence type="predicted"/>
<feature type="transmembrane region" description="Helical" evidence="1">
    <location>
        <begin position="59"/>
        <end position="79"/>
    </location>
</feature>
<dbReference type="Pfam" id="PF19803">
    <property type="entry name" value="DUF6286"/>
    <property type="match status" value="1"/>
</dbReference>
<keyword evidence="1" id="KW-0812">Transmembrane</keyword>